<protein>
    <recommendedName>
        <fullName evidence="2">choline-phosphate cytidylyltransferase</fullName>
        <ecNumber evidence="2">2.7.7.15</ecNumber>
    </recommendedName>
</protein>
<dbReference type="InterPro" id="IPR045049">
    <property type="entry name" value="Pcy1-like"/>
</dbReference>
<reference evidence="4" key="2">
    <citation type="submission" date="2022-06" db="UniProtKB">
        <authorList>
            <consortium name="EnsemblMetazoa"/>
        </authorList>
    </citation>
    <scope>IDENTIFICATION</scope>
    <source>
        <strain evidence="4">DF5081</strain>
    </source>
</reference>
<dbReference type="AlphaFoldDB" id="A0A8R1IKG8"/>
<evidence type="ECO:0000259" key="3">
    <source>
        <dbReference type="Pfam" id="PF01467"/>
    </source>
</evidence>
<dbReference type="InterPro" id="IPR004821">
    <property type="entry name" value="Cyt_trans-like"/>
</dbReference>
<feature type="domain" description="Cytidyltransferase-like" evidence="3">
    <location>
        <begin position="48"/>
        <end position="130"/>
    </location>
</feature>
<accession>A0A8R1IKG8</accession>
<dbReference type="NCBIfam" id="TIGR00125">
    <property type="entry name" value="cyt_tran_rel"/>
    <property type="match status" value="1"/>
</dbReference>
<dbReference type="Gene3D" id="3.40.50.620">
    <property type="entry name" value="HUPs"/>
    <property type="match status" value="1"/>
</dbReference>
<evidence type="ECO:0000256" key="1">
    <source>
        <dbReference type="ARBA" id="ARBA00025706"/>
    </source>
</evidence>
<keyword evidence="5" id="KW-1185">Reference proteome</keyword>
<sequence>MEKLAFGQPAPYSDDPNVIDQRRLIDYSEKILLDDAKSGYVSRPVRVYADGVFDMFHYGHANQFLQIKNALPNVYLIVGVCSDEETLKNKGRTVQPEDERYEAVRHCRYVDEVYKASPWTCPIEFLKELKV</sequence>
<name>A0A8R1IKG8_CAEJA</name>
<dbReference type="PANTHER" id="PTHR10739:SF65">
    <property type="entry name" value="CHOLINE-PHOSPHATE CYTIDYLYLTRANSFERASE"/>
    <property type="match status" value="1"/>
</dbReference>
<dbReference type="EC" id="2.7.7.15" evidence="2"/>
<dbReference type="Pfam" id="PF01467">
    <property type="entry name" value="CTP_transf_like"/>
    <property type="match status" value="1"/>
</dbReference>
<dbReference type="PANTHER" id="PTHR10739">
    <property type="entry name" value="CYTIDYLYLTRANSFERASE"/>
    <property type="match status" value="1"/>
</dbReference>
<dbReference type="GO" id="GO:0031210">
    <property type="term" value="F:phosphatidylcholine binding"/>
    <property type="evidence" value="ECO:0007669"/>
    <property type="project" value="TreeGrafter"/>
</dbReference>
<organism evidence="4 5">
    <name type="scientific">Caenorhabditis japonica</name>
    <dbReference type="NCBI Taxonomy" id="281687"/>
    <lineage>
        <taxon>Eukaryota</taxon>
        <taxon>Metazoa</taxon>
        <taxon>Ecdysozoa</taxon>
        <taxon>Nematoda</taxon>
        <taxon>Chromadorea</taxon>
        <taxon>Rhabditida</taxon>
        <taxon>Rhabditina</taxon>
        <taxon>Rhabditomorpha</taxon>
        <taxon>Rhabditoidea</taxon>
        <taxon>Rhabditidae</taxon>
        <taxon>Peloderinae</taxon>
        <taxon>Caenorhabditis</taxon>
    </lineage>
</organism>
<dbReference type="InterPro" id="IPR014729">
    <property type="entry name" value="Rossmann-like_a/b/a_fold"/>
</dbReference>
<dbReference type="EnsemblMetazoa" id="CJA34017.1">
    <property type="protein sequence ID" value="CJA34017.1"/>
    <property type="gene ID" value="WBGene00209864"/>
</dbReference>
<evidence type="ECO:0000256" key="2">
    <source>
        <dbReference type="ARBA" id="ARBA00026101"/>
    </source>
</evidence>
<dbReference type="SUPFAM" id="SSF52374">
    <property type="entry name" value="Nucleotidylyl transferase"/>
    <property type="match status" value="1"/>
</dbReference>
<dbReference type="GO" id="GO:0004105">
    <property type="term" value="F:choline-phosphate cytidylyltransferase activity"/>
    <property type="evidence" value="ECO:0007669"/>
    <property type="project" value="UniProtKB-EC"/>
</dbReference>
<evidence type="ECO:0000313" key="4">
    <source>
        <dbReference type="EnsemblMetazoa" id="CJA34017.1"/>
    </source>
</evidence>
<comment type="pathway">
    <text evidence="1">Phospholipid metabolism; phosphatidylcholine biosynthesis; phosphatidylcholine from phosphocholine: step 1/2.</text>
</comment>
<proteinExistence type="predicted"/>
<reference evidence="5" key="1">
    <citation type="submission" date="2010-08" db="EMBL/GenBank/DDBJ databases">
        <authorList>
            <consortium name="Caenorhabditis japonica Sequencing Consortium"/>
            <person name="Wilson R.K."/>
        </authorList>
    </citation>
    <scope>NUCLEOTIDE SEQUENCE [LARGE SCALE GENOMIC DNA]</scope>
    <source>
        <strain evidence="5">DF5081</strain>
    </source>
</reference>
<dbReference type="Proteomes" id="UP000005237">
    <property type="component" value="Unassembled WGS sequence"/>
</dbReference>
<evidence type="ECO:0000313" key="5">
    <source>
        <dbReference type="Proteomes" id="UP000005237"/>
    </source>
</evidence>